<proteinExistence type="predicted"/>
<evidence type="ECO:0000313" key="2">
    <source>
        <dbReference type="EMBL" id="KIJ24829.1"/>
    </source>
</evidence>
<accession>A0A0C9TSJ8</accession>
<evidence type="ECO:0000313" key="3">
    <source>
        <dbReference type="Proteomes" id="UP000054279"/>
    </source>
</evidence>
<feature type="compositionally biased region" description="Polar residues" evidence="1">
    <location>
        <begin position="217"/>
        <end position="234"/>
    </location>
</feature>
<name>A0A0C9TSJ8_SPHS4</name>
<dbReference type="EMBL" id="KN837454">
    <property type="protein sequence ID" value="KIJ24829.1"/>
    <property type="molecule type" value="Genomic_DNA"/>
</dbReference>
<feature type="compositionally biased region" description="Polar residues" evidence="1">
    <location>
        <begin position="147"/>
        <end position="164"/>
    </location>
</feature>
<dbReference type="AlphaFoldDB" id="A0A0C9TSJ8"/>
<sequence>MNNKVPVKNGLNDKSAYIPPPASAVEVEKKSPVIDGEILQHISVDSQNIHPGQLHSSYADMVRIRTRQKSSKQVKEGHNNPITDNIIEAEKPYIDNNGYIEVKGKHIYRKSRRHNQIKTSGSRYFRSAFESSKNDSVNSHDEEENIRTSLPSTSIPTTQGTQPVDMNYRKFTEGILSELPIEEQMRILRCAEKVYSLRKSHTRKKDSAGLTGPPSAGETSNTEITGFSQQYTRSQKGKGKEKSPVQIFRVTGQLEREISDLVIAE</sequence>
<dbReference type="Proteomes" id="UP000054279">
    <property type="component" value="Unassembled WGS sequence"/>
</dbReference>
<keyword evidence="3" id="KW-1185">Reference proteome</keyword>
<organism evidence="2 3">
    <name type="scientific">Sphaerobolus stellatus (strain SS14)</name>
    <dbReference type="NCBI Taxonomy" id="990650"/>
    <lineage>
        <taxon>Eukaryota</taxon>
        <taxon>Fungi</taxon>
        <taxon>Dikarya</taxon>
        <taxon>Basidiomycota</taxon>
        <taxon>Agaricomycotina</taxon>
        <taxon>Agaricomycetes</taxon>
        <taxon>Phallomycetidae</taxon>
        <taxon>Geastrales</taxon>
        <taxon>Sphaerobolaceae</taxon>
        <taxon>Sphaerobolus</taxon>
    </lineage>
</organism>
<feature type="region of interest" description="Disordered" evidence="1">
    <location>
        <begin position="129"/>
        <end position="164"/>
    </location>
</feature>
<protein>
    <submittedName>
        <fullName evidence="2">Uncharacterized protein</fullName>
    </submittedName>
</protein>
<reference evidence="2 3" key="1">
    <citation type="submission" date="2014-06" db="EMBL/GenBank/DDBJ databases">
        <title>Evolutionary Origins and Diversification of the Mycorrhizal Mutualists.</title>
        <authorList>
            <consortium name="DOE Joint Genome Institute"/>
            <consortium name="Mycorrhizal Genomics Consortium"/>
            <person name="Kohler A."/>
            <person name="Kuo A."/>
            <person name="Nagy L.G."/>
            <person name="Floudas D."/>
            <person name="Copeland A."/>
            <person name="Barry K.W."/>
            <person name="Cichocki N."/>
            <person name="Veneault-Fourrey C."/>
            <person name="LaButti K."/>
            <person name="Lindquist E.A."/>
            <person name="Lipzen A."/>
            <person name="Lundell T."/>
            <person name="Morin E."/>
            <person name="Murat C."/>
            <person name="Riley R."/>
            <person name="Ohm R."/>
            <person name="Sun H."/>
            <person name="Tunlid A."/>
            <person name="Henrissat B."/>
            <person name="Grigoriev I.V."/>
            <person name="Hibbett D.S."/>
            <person name="Martin F."/>
        </authorList>
    </citation>
    <scope>NUCLEOTIDE SEQUENCE [LARGE SCALE GENOMIC DNA]</scope>
    <source>
        <strain evidence="2 3">SS14</strain>
    </source>
</reference>
<dbReference type="HOGENOM" id="CLU_042188_1_0_1"/>
<gene>
    <name evidence="2" type="ORF">M422DRAFT_274292</name>
</gene>
<evidence type="ECO:0000256" key="1">
    <source>
        <dbReference type="SAM" id="MobiDB-lite"/>
    </source>
</evidence>
<feature type="region of interest" description="Disordered" evidence="1">
    <location>
        <begin position="198"/>
        <end position="245"/>
    </location>
</feature>